<protein>
    <submittedName>
        <fullName evidence="2">Uncharacterized protein</fullName>
    </submittedName>
</protein>
<gene>
    <name evidence="2" type="ORF">HPB51_006177</name>
</gene>
<dbReference type="EMBL" id="JABSTU010000005">
    <property type="protein sequence ID" value="KAH8029971.1"/>
    <property type="molecule type" value="Genomic_DNA"/>
</dbReference>
<evidence type="ECO:0000313" key="3">
    <source>
        <dbReference type="Proteomes" id="UP000821866"/>
    </source>
</evidence>
<evidence type="ECO:0000256" key="1">
    <source>
        <dbReference type="SAM" id="MobiDB-lite"/>
    </source>
</evidence>
<reference evidence="2" key="1">
    <citation type="journal article" date="2020" name="Cell">
        <title>Large-Scale Comparative Analyses of Tick Genomes Elucidate Their Genetic Diversity and Vector Capacities.</title>
        <authorList>
            <consortium name="Tick Genome and Microbiome Consortium (TIGMIC)"/>
            <person name="Jia N."/>
            <person name="Wang J."/>
            <person name="Shi W."/>
            <person name="Du L."/>
            <person name="Sun Y."/>
            <person name="Zhan W."/>
            <person name="Jiang J.F."/>
            <person name="Wang Q."/>
            <person name="Zhang B."/>
            <person name="Ji P."/>
            <person name="Bell-Sakyi L."/>
            <person name="Cui X.M."/>
            <person name="Yuan T.T."/>
            <person name="Jiang B.G."/>
            <person name="Yang W.F."/>
            <person name="Lam T.T."/>
            <person name="Chang Q.C."/>
            <person name="Ding S.J."/>
            <person name="Wang X.J."/>
            <person name="Zhu J.G."/>
            <person name="Ruan X.D."/>
            <person name="Zhao L."/>
            <person name="Wei J.T."/>
            <person name="Ye R.Z."/>
            <person name="Que T.C."/>
            <person name="Du C.H."/>
            <person name="Zhou Y.H."/>
            <person name="Cheng J.X."/>
            <person name="Dai P.F."/>
            <person name="Guo W.B."/>
            <person name="Han X.H."/>
            <person name="Huang E.J."/>
            <person name="Li L.F."/>
            <person name="Wei W."/>
            <person name="Gao Y.C."/>
            <person name="Liu J.Z."/>
            <person name="Shao H.Z."/>
            <person name="Wang X."/>
            <person name="Wang C.C."/>
            <person name="Yang T.C."/>
            <person name="Huo Q.B."/>
            <person name="Li W."/>
            <person name="Chen H.Y."/>
            <person name="Chen S.E."/>
            <person name="Zhou L.G."/>
            <person name="Ni X.B."/>
            <person name="Tian J.H."/>
            <person name="Sheng Y."/>
            <person name="Liu T."/>
            <person name="Pan Y.S."/>
            <person name="Xia L.Y."/>
            <person name="Li J."/>
            <person name="Zhao F."/>
            <person name="Cao W.C."/>
        </authorList>
    </citation>
    <scope>NUCLEOTIDE SEQUENCE</scope>
    <source>
        <strain evidence="2">Rmic-2018</strain>
    </source>
</reference>
<dbReference type="AlphaFoldDB" id="A0A9J6E5U3"/>
<accession>A0A9J6E5U3</accession>
<sequence length="249" mass="27020">MDRGCRPSSGRSSGVAQSSNLSSAQPKTTFEDGPRKGRRSNNILTQNHPECAAVPCMSFDDLLAERSAGYTETGSKAGVALPMPGSTLGPISRASVPATNAISKTELSETTVDSKETISDQCVPNLQSLAERVSYIDAFQSERASIGLSGNMMYDLADDDKHAILTPNVQPERCADPHEVVTVKIAPDCSGYDQLSQNKSDNSKEAEGTLHHNCVQWPVSTLTHLLFHKHFPVRHSNAHKKRHHPTQMT</sequence>
<feature type="region of interest" description="Disordered" evidence="1">
    <location>
        <begin position="1"/>
        <end position="46"/>
    </location>
</feature>
<organism evidence="2 3">
    <name type="scientific">Rhipicephalus microplus</name>
    <name type="common">Cattle tick</name>
    <name type="synonym">Boophilus microplus</name>
    <dbReference type="NCBI Taxonomy" id="6941"/>
    <lineage>
        <taxon>Eukaryota</taxon>
        <taxon>Metazoa</taxon>
        <taxon>Ecdysozoa</taxon>
        <taxon>Arthropoda</taxon>
        <taxon>Chelicerata</taxon>
        <taxon>Arachnida</taxon>
        <taxon>Acari</taxon>
        <taxon>Parasitiformes</taxon>
        <taxon>Ixodida</taxon>
        <taxon>Ixodoidea</taxon>
        <taxon>Ixodidae</taxon>
        <taxon>Rhipicephalinae</taxon>
        <taxon>Rhipicephalus</taxon>
        <taxon>Boophilus</taxon>
    </lineage>
</organism>
<feature type="compositionally biased region" description="Low complexity" evidence="1">
    <location>
        <begin position="1"/>
        <end position="19"/>
    </location>
</feature>
<name>A0A9J6E5U3_RHIMP</name>
<dbReference type="Proteomes" id="UP000821866">
    <property type="component" value="Chromosome 3"/>
</dbReference>
<proteinExistence type="predicted"/>
<comment type="caution">
    <text evidence="2">The sequence shown here is derived from an EMBL/GenBank/DDBJ whole genome shotgun (WGS) entry which is preliminary data.</text>
</comment>
<keyword evidence="3" id="KW-1185">Reference proteome</keyword>
<reference evidence="2" key="2">
    <citation type="submission" date="2021-09" db="EMBL/GenBank/DDBJ databases">
        <authorList>
            <person name="Jia N."/>
            <person name="Wang J."/>
            <person name="Shi W."/>
            <person name="Du L."/>
            <person name="Sun Y."/>
            <person name="Zhan W."/>
            <person name="Jiang J."/>
            <person name="Wang Q."/>
            <person name="Zhang B."/>
            <person name="Ji P."/>
            <person name="Sakyi L.B."/>
            <person name="Cui X."/>
            <person name="Yuan T."/>
            <person name="Jiang B."/>
            <person name="Yang W."/>
            <person name="Lam T.T.-Y."/>
            <person name="Chang Q."/>
            <person name="Ding S."/>
            <person name="Wang X."/>
            <person name="Zhu J."/>
            <person name="Ruan X."/>
            <person name="Zhao L."/>
            <person name="Wei J."/>
            <person name="Que T."/>
            <person name="Du C."/>
            <person name="Cheng J."/>
            <person name="Dai P."/>
            <person name="Han X."/>
            <person name="Huang E."/>
            <person name="Gao Y."/>
            <person name="Liu J."/>
            <person name="Shao H."/>
            <person name="Ye R."/>
            <person name="Li L."/>
            <person name="Wei W."/>
            <person name="Wang X."/>
            <person name="Wang C."/>
            <person name="Huo Q."/>
            <person name="Li W."/>
            <person name="Guo W."/>
            <person name="Chen H."/>
            <person name="Chen S."/>
            <person name="Zhou L."/>
            <person name="Zhou L."/>
            <person name="Ni X."/>
            <person name="Tian J."/>
            <person name="Zhou Y."/>
            <person name="Sheng Y."/>
            <person name="Liu T."/>
            <person name="Pan Y."/>
            <person name="Xia L."/>
            <person name="Li J."/>
            <person name="Zhao F."/>
            <person name="Cao W."/>
        </authorList>
    </citation>
    <scope>NUCLEOTIDE SEQUENCE</scope>
    <source>
        <strain evidence="2">Rmic-2018</strain>
        <tissue evidence="2">Larvae</tissue>
    </source>
</reference>
<evidence type="ECO:0000313" key="2">
    <source>
        <dbReference type="EMBL" id="KAH8029971.1"/>
    </source>
</evidence>